<feature type="domain" description="Peptidase M20 dimerisation" evidence="5">
    <location>
        <begin position="248"/>
        <end position="390"/>
    </location>
</feature>
<name>A0A9X3A8F5_9SPHN</name>
<dbReference type="EMBL" id="JAOAMV010000005">
    <property type="protein sequence ID" value="MCT2559426.1"/>
    <property type="molecule type" value="Genomic_DNA"/>
</dbReference>
<dbReference type="PANTHER" id="PTHR43270:SF4">
    <property type="entry name" value="CARNOSINE DIPEPTIDASE 2, ISOFORM A"/>
    <property type="match status" value="1"/>
</dbReference>
<dbReference type="InterPro" id="IPR002933">
    <property type="entry name" value="Peptidase_M20"/>
</dbReference>
<dbReference type="Pfam" id="PF01546">
    <property type="entry name" value="Peptidase_M20"/>
    <property type="match status" value="1"/>
</dbReference>
<keyword evidence="4" id="KW-0732">Signal</keyword>
<keyword evidence="1" id="KW-0645">Protease</keyword>
<dbReference type="AlphaFoldDB" id="A0A9X3A8F5"/>
<dbReference type="InterPro" id="IPR051458">
    <property type="entry name" value="Cyt/Met_Dipeptidase"/>
</dbReference>
<comment type="caution">
    <text evidence="6">The sequence shown here is derived from an EMBL/GenBank/DDBJ whole genome shotgun (WGS) entry which is preliminary data.</text>
</comment>
<dbReference type="GO" id="GO:0008233">
    <property type="term" value="F:peptidase activity"/>
    <property type="evidence" value="ECO:0007669"/>
    <property type="project" value="UniProtKB-KW"/>
</dbReference>
<dbReference type="Gene3D" id="3.30.70.360">
    <property type="match status" value="1"/>
</dbReference>
<evidence type="ECO:0000313" key="6">
    <source>
        <dbReference type="EMBL" id="MCT2559426.1"/>
    </source>
</evidence>
<dbReference type="GO" id="GO:0006508">
    <property type="term" value="P:proteolysis"/>
    <property type="evidence" value="ECO:0007669"/>
    <property type="project" value="UniProtKB-KW"/>
</dbReference>
<gene>
    <name evidence="6" type="ORF">N0B51_10590</name>
</gene>
<evidence type="ECO:0000256" key="3">
    <source>
        <dbReference type="ARBA" id="ARBA00022801"/>
    </source>
</evidence>
<organism evidence="6 7">
    <name type="scientific">Tsuneonella litorea</name>
    <dbReference type="NCBI Taxonomy" id="2976475"/>
    <lineage>
        <taxon>Bacteria</taxon>
        <taxon>Pseudomonadati</taxon>
        <taxon>Pseudomonadota</taxon>
        <taxon>Alphaproteobacteria</taxon>
        <taxon>Sphingomonadales</taxon>
        <taxon>Erythrobacteraceae</taxon>
        <taxon>Tsuneonella</taxon>
    </lineage>
</organism>
<keyword evidence="3" id="KW-0378">Hydrolase</keyword>
<dbReference type="Gene3D" id="3.40.630.10">
    <property type="entry name" value="Zn peptidases"/>
    <property type="match status" value="1"/>
</dbReference>
<accession>A0A9X3A8F5</accession>
<keyword evidence="2" id="KW-0479">Metal-binding</keyword>
<feature type="chain" id="PRO_5040837129" evidence="4">
    <location>
        <begin position="25"/>
        <end position="505"/>
    </location>
</feature>
<dbReference type="Pfam" id="PF07687">
    <property type="entry name" value="M20_dimer"/>
    <property type="match status" value="1"/>
</dbReference>
<proteinExistence type="predicted"/>
<evidence type="ECO:0000256" key="2">
    <source>
        <dbReference type="ARBA" id="ARBA00022723"/>
    </source>
</evidence>
<sequence>MRKLGLGCGIAAVVMLAAAVPLSAETPRREEIAQIVSARHDATVEALRNWIALPTIAAERRNTAEGAEYMRQLALDAGFQQAKVIPTDGVPGVFATLDAGADTTLGIYFMYDVKQFDPAEWSSPPLEGALVDRPGEGKTLVGRGAVNQKGPETAFLAAIKAIQASGRRLPVNLVLVAEGEEEVASTNFHQVVVVPEVRDALAKSIGVFIPAAAQGSEGNVTITLGAKGAVEFQLVVGGETSDAYPRTDIHSSNHARIESPAWRLVKALNTLVADDGHTPAIDGWFENVRPLSPRQKELIAQGAAQNPESEAKKLLGVGRWIDDEPYVTSLERLVSQPTVNIQGLVSGYTGPGGKTVLPGRAEAKLEFRLVPAMTKDEAVGKLKAHLAKRGFDDVRVTVSGGYGPNETDEDSALIRAQKILFERSGVPYSITPRNAGSWPGVIFNGAPLNLPASQFGVARGGGAHAPDEWFLIESNNPKVNGLDEATMAFVDYLYIVAEEAGKSGG</sequence>
<protein>
    <submittedName>
        <fullName evidence="6">M20/M25/M40 family metallo-hydrolase</fullName>
    </submittedName>
</protein>
<keyword evidence="7" id="KW-1185">Reference proteome</keyword>
<dbReference type="RefSeq" id="WP_259962320.1">
    <property type="nucleotide sequence ID" value="NZ_JAOAMV010000005.1"/>
</dbReference>
<dbReference type="PANTHER" id="PTHR43270">
    <property type="entry name" value="BETA-ALA-HIS DIPEPTIDASE"/>
    <property type="match status" value="1"/>
</dbReference>
<evidence type="ECO:0000256" key="4">
    <source>
        <dbReference type="SAM" id="SignalP"/>
    </source>
</evidence>
<dbReference type="Proteomes" id="UP001142648">
    <property type="component" value="Unassembled WGS sequence"/>
</dbReference>
<dbReference type="InterPro" id="IPR011650">
    <property type="entry name" value="Peptidase_M20_dimer"/>
</dbReference>
<dbReference type="SUPFAM" id="SSF53187">
    <property type="entry name" value="Zn-dependent exopeptidases"/>
    <property type="match status" value="1"/>
</dbReference>
<feature type="signal peptide" evidence="4">
    <location>
        <begin position="1"/>
        <end position="24"/>
    </location>
</feature>
<reference evidence="6" key="1">
    <citation type="submission" date="2022-09" db="EMBL/GenBank/DDBJ databases">
        <title>The genome sequence of Tsuneonella sp. YG55.</title>
        <authorList>
            <person name="Liu Y."/>
        </authorList>
    </citation>
    <scope>NUCLEOTIDE SEQUENCE</scope>
    <source>
        <strain evidence="6">YG55</strain>
    </source>
</reference>
<dbReference type="GO" id="GO:0046872">
    <property type="term" value="F:metal ion binding"/>
    <property type="evidence" value="ECO:0007669"/>
    <property type="project" value="UniProtKB-KW"/>
</dbReference>
<evidence type="ECO:0000256" key="1">
    <source>
        <dbReference type="ARBA" id="ARBA00022670"/>
    </source>
</evidence>
<evidence type="ECO:0000259" key="5">
    <source>
        <dbReference type="Pfam" id="PF07687"/>
    </source>
</evidence>
<evidence type="ECO:0000313" key="7">
    <source>
        <dbReference type="Proteomes" id="UP001142648"/>
    </source>
</evidence>